<sequence>MPVHIKIIVSIITLVVGAAFLYFEILYGQMSVGLVGAGLAMFMVISMWLFREPGRRS</sequence>
<keyword evidence="1" id="KW-0812">Transmembrane</keyword>
<protein>
    <submittedName>
        <fullName evidence="2">Uncharacterized protein</fullName>
    </submittedName>
</protein>
<dbReference type="EMBL" id="CZRL01000120">
    <property type="protein sequence ID" value="CUS55024.1"/>
    <property type="molecule type" value="Genomic_DNA"/>
</dbReference>
<keyword evidence="1" id="KW-1133">Transmembrane helix</keyword>
<reference evidence="2" key="1">
    <citation type="submission" date="2015-10" db="EMBL/GenBank/DDBJ databases">
        <authorList>
            <person name="Gilbert D.G."/>
        </authorList>
    </citation>
    <scope>NUCLEOTIDE SEQUENCE</scope>
</reference>
<dbReference type="AlphaFoldDB" id="A0A160TY53"/>
<evidence type="ECO:0000256" key="1">
    <source>
        <dbReference type="SAM" id="Phobius"/>
    </source>
</evidence>
<evidence type="ECO:0000313" key="2">
    <source>
        <dbReference type="EMBL" id="CUS55024.1"/>
    </source>
</evidence>
<keyword evidence="1" id="KW-0472">Membrane</keyword>
<feature type="transmembrane region" description="Helical" evidence="1">
    <location>
        <begin position="7"/>
        <end position="25"/>
    </location>
</feature>
<name>A0A160TY53_9ZZZZ</name>
<accession>A0A160TY53</accession>
<organism evidence="2">
    <name type="scientific">hydrothermal vent metagenome</name>
    <dbReference type="NCBI Taxonomy" id="652676"/>
    <lineage>
        <taxon>unclassified sequences</taxon>
        <taxon>metagenomes</taxon>
        <taxon>ecological metagenomes</taxon>
    </lineage>
</organism>
<gene>
    <name evidence="2" type="ORF">MGWOODY_XGa2092</name>
</gene>
<proteinExistence type="predicted"/>
<feature type="transmembrane region" description="Helical" evidence="1">
    <location>
        <begin position="31"/>
        <end position="50"/>
    </location>
</feature>